<evidence type="ECO:0000256" key="2">
    <source>
        <dbReference type="ARBA" id="ARBA00012754"/>
    </source>
</evidence>
<evidence type="ECO:0000256" key="1">
    <source>
        <dbReference type="ARBA" id="ARBA00000829"/>
    </source>
</evidence>
<dbReference type="Gene3D" id="2.60.40.10">
    <property type="entry name" value="Immunoglobulins"/>
    <property type="match status" value="1"/>
</dbReference>
<dbReference type="VEuPathDB" id="FungiDB:PMAA_060910"/>
<dbReference type="SUPFAM" id="SSF51445">
    <property type="entry name" value="(Trans)glycosidases"/>
    <property type="match status" value="1"/>
</dbReference>
<dbReference type="PANTHER" id="PTHR43730">
    <property type="entry name" value="BETA-MANNOSIDASE"/>
    <property type="match status" value="1"/>
</dbReference>
<dbReference type="InterPro" id="IPR017853">
    <property type="entry name" value="GH"/>
</dbReference>
<keyword evidence="4" id="KW-0326">Glycosidase</keyword>
<dbReference type="EMBL" id="DS995903">
    <property type="protein sequence ID" value="EEA22312.1"/>
    <property type="molecule type" value="Genomic_DNA"/>
</dbReference>
<proteinExistence type="predicted"/>
<dbReference type="PhylomeDB" id="B6QMU3"/>
<dbReference type="PANTHER" id="PTHR43730:SF1">
    <property type="entry name" value="BETA-MANNOSIDASE"/>
    <property type="match status" value="1"/>
</dbReference>
<dbReference type="AlphaFoldDB" id="B6QMU3"/>
<evidence type="ECO:0000259" key="5">
    <source>
        <dbReference type="Pfam" id="PF22666"/>
    </source>
</evidence>
<dbReference type="UniPathway" id="UPA00280"/>
<feature type="domain" description="Beta-mannosidase-like galactose-binding" evidence="5">
    <location>
        <begin position="33"/>
        <end position="181"/>
    </location>
</feature>
<keyword evidence="3" id="KW-0378">Hydrolase</keyword>
<sequence>MQNTRTLLNKNWQWRLVSTISADKKQLPESVDLSQWQEAQHSPSEIYLELLSRKLLPDYNVGQNERRIQWEAANSGHKHVELFFEGLDTFATVILNGEQIAKSENQFIPFPADVSKTLVESGAKDNELIILFESAERMGIELEKKWGGRTSLIRDKKRMNMRKAQYSWGWDWGPKILNAGPHLPVYLETYDNRVDNLSVDNKTIFTQGADWIPSNNLAPTMTRERYFAWIRMAQKSNVNMIRVWGGGYYETEDFWDACDDHGIMIWQDYMLACDHPFAPHVQYWANSPWGGPTANDETIGDVHQWDVWHGKQLAYQDYHTLSGRFISEFGMHGYPDMRTVNVFCPDPADRHPQSQTIDCHNKGEGAEKRIARYMAENFRYTNDLEIYAYALRDWKRNFKGEGEEYCAGAIIWQISSIAFQDFILVIKAFDLYTENFVEYENDSRQVSLLPGQNTDLGTLTNPSAVDADSLIILSANLIDGNGAVVARFVDWPEPFRYLNWPKGTKLTTTILTRPEADGWETVEIESNNPIKGFLLDVESGEMPEWEDNMVDLLPGDKVQVRVKCLEGRKITFRWLSDWEHK</sequence>
<dbReference type="InterPro" id="IPR008979">
    <property type="entry name" value="Galactose-bd-like_sf"/>
</dbReference>
<evidence type="ECO:0000256" key="4">
    <source>
        <dbReference type="ARBA" id="ARBA00023295"/>
    </source>
</evidence>
<evidence type="ECO:0000313" key="7">
    <source>
        <dbReference type="Proteomes" id="UP000001294"/>
    </source>
</evidence>
<dbReference type="EC" id="3.2.1.25" evidence="2"/>
<dbReference type="Gene3D" id="3.20.20.80">
    <property type="entry name" value="Glycosidases"/>
    <property type="match status" value="2"/>
</dbReference>
<dbReference type="GO" id="GO:0004567">
    <property type="term" value="F:beta-mannosidase activity"/>
    <property type="evidence" value="ECO:0007669"/>
    <property type="project" value="UniProtKB-EC"/>
</dbReference>
<dbReference type="STRING" id="441960.B6QMU3"/>
<gene>
    <name evidence="6" type="ORF">PMAA_060910</name>
</gene>
<name>B6QMU3_TALMQ</name>
<dbReference type="SUPFAM" id="SSF49785">
    <property type="entry name" value="Galactose-binding domain-like"/>
    <property type="match status" value="1"/>
</dbReference>
<dbReference type="InterPro" id="IPR054593">
    <property type="entry name" value="Beta-mannosidase-like_N2"/>
</dbReference>
<keyword evidence="7" id="KW-1185">Reference proteome</keyword>
<dbReference type="HOGENOM" id="CLU_005015_1_1_1"/>
<dbReference type="Gene3D" id="2.60.120.260">
    <property type="entry name" value="Galactose-binding domain-like"/>
    <property type="match status" value="1"/>
</dbReference>
<accession>B6QMU3</accession>
<dbReference type="SUPFAM" id="SSF49303">
    <property type="entry name" value="beta-Galactosidase/glucuronidase domain"/>
    <property type="match status" value="1"/>
</dbReference>
<organism evidence="6 7">
    <name type="scientific">Talaromyces marneffei (strain ATCC 18224 / CBS 334.59 / QM 7333)</name>
    <name type="common">Penicillium marneffei</name>
    <dbReference type="NCBI Taxonomy" id="441960"/>
    <lineage>
        <taxon>Eukaryota</taxon>
        <taxon>Fungi</taxon>
        <taxon>Dikarya</taxon>
        <taxon>Ascomycota</taxon>
        <taxon>Pezizomycotina</taxon>
        <taxon>Eurotiomycetes</taxon>
        <taxon>Eurotiomycetidae</taxon>
        <taxon>Eurotiales</taxon>
        <taxon>Trichocomaceae</taxon>
        <taxon>Talaromyces</taxon>
        <taxon>Talaromyces sect. Talaromyces</taxon>
    </lineage>
</organism>
<dbReference type="InterPro" id="IPR036156">
    <property type="entry name" value="Beta-gal/glucu_dom_sf"/>
</dbReference>
<evidence type="ECO:0000313" key="6">
    <source>
        <dbReference type="EMBL" id="EEA22312.1"/>
    </source>
</evidence>
<dbReference type="InterPro" id="IPR013783">
    <property type="entry name" value="Ig-like_fold"/>
</dbReference>
<comment type="catalytic activity">
    <reaction evidence="1">
        <text>Hydrolysis of terminal, non-reducing beta-D-mannose residues in beta-D-mannosides.</text>
        <dbReference type="EC" id="3.2.1.25"/>
    </reaction>
</comment>
<dbReference type="InterPro" id="IPR050887">
    <property type="entry name" value="Beta-mannosidase_GH2"/>
</dbReference>
<dbReference type="GO" id="GO:0006516">
    <property type="term" value="P:glycoprotein catabolic process"/>
    <property type="evidence" value="ECO:0007669"/>
    <property type="project" value="TreeGrafter"/>
</dbReference>
<protein>
    <recommendedName>
        <fullName evidence="2">beta-mannosidase</fullName>
        <ecNumber evidence="2">3.2.1.25</ecNumber>
    </recommendedName>
</protein>
<evidence type="ECO:0000256" key="3">
    <source>
        <dbReference type="ARBA" id="ARBA00022801"/>
    </source>
</evidence>
<dbReference type="Pfam" id="PF22666">
    <property type="entry name" value="Glyco_hydro_2_N2"/>
    <property type="match status" value="1"/>
</dbReference>
<reference evidence="7" key="1">
    <citation type="journal article" date="2015" name="Genome Announc.">
        <title>Genome sequence of the AIDS-associated pathogen Penicillium marneffei (ATCC18224) and its near taxonomic relative Talaromyces stipitatus (ATCC10500).</title>
        <authorList>
            <person name="Nierman W.C."/>
            <person name="Fedorova-Abrams N.D."/>
            <person name="Andrianopoulos A."/>
        </authorList>
    </citation>
    <scope>NUCLEOTIDE SEQUENCE [LARGE SCALE GENOMIC DNA]</scope>
    <source>
        <strain evidence="7">ATCC 18224 / CBS 334.59 / QM 7333</strain>
    </source>
</reference>
<dbReference type="Proteomes" id="UP000001294">
    <property type="component" value="Unassembled WGS sequence"/>
</dbReference>